<reference evidence="3 4" key="1">
    <citation type="submission" date="2019-02" db="EMBL/GenBank/DDBJ databases">
        <title>Deep-cultivation of Planctomycetes and their phenomic and genomic characterization uncovers novel biology.</title>
        <authorList>
            <person name="Wiegand S."/>
            <person name="Jogler M."/>
            <person name="Boedeker C."/>
            <person name="Pinto D."/>
            <person name="Vollmers J."/>
            <person name="Rivas-Marin E."/>
            <person name="Kohn T."/>
            <person name="Peeters S.H."/>
            <person name="Heuer A."/>
            <person name="Rast P."/>
            <person name="Oberbeckmann S."/>
            <person name="Bunk B."/>
            <person name="Jeske O."/>
            <person name="Meyerdierks A."/>
            <person name="Storesund J.E."/>
            <person name="Kallscheuer N."/>
            <person name="Luecker S."/>
            <person name="Lage O.M."/>
            <person name="Pohl T."/>
            <person name="Merkel B.J."/>
            <person name="Hornburger P."/>
            <person name="Mueller R.-W."/>
            <person name="Bruemmer F."/>
            <person name="Labrenz M."/>
            <person name="Spormann A.M."/>
            <person name="Op Den Camp H."/>
            <person name="Overmann J."/>
            <person name="Amann R."/>
            <person name="Jetten M.S.M."/>
            <person name="Mascher T."/>
            <person name="Medema M.H."/>
            <person name="Devos D.P."/>
            <person name="Kaster A.-K."/>
            <person name="Ovreas L."/>
            <person name="Rohde M."/>
            <person name="Galperin M.Y."/>
            <person name="Jogler C."/>
        </authorList>
    </citation>
    <scope>NUCLEOTIDE SEQUENCE [LARGE SCALE GENOMIC DNA]</scope>
    <source>
        <strain evidence="3 4">CA54</strain>
    </source>
</reference>
<dbReference type="PANTHER" id="PTHR34819">
    <property type="entry name" value="LARGE CYSTEINE-RICH PERIPLASMIC PROTEIN OMCB"/>
    <property type="match status" value="1"/>
</dbReference>
<feature type="domain" description="DUF11" evidence="2">
    <location>
        <begin position="435"/>
        <end position="543"/>
    </location>
</feature>
<dbReference type="InterPro" id="IPR013783">
    <property type="entry name" value="Ig-like_fold"/>
</dbReference>
<keyword evidence="4" id="KW-1185">Reference proteome</keyword>
<evidence type="ECO:0000259" key="2">
    <source>
        <dbReference type="Pfam" id="PF01345"/>
    </source>
</evidence>
<evidence type="ECO:0000313" key="4">
    <source>
        <dbReference type="Proteomes" id="UP000320735"/>
    </source>
</evidence>
<dbReference type="Pfam" id="PF01345">
    <property type="entry name" value="DUF11"/>
    <property type="match status" value="1"/>
</dbReference>
<dbReference type="InterPro" id="IPR001434">
    <property type="entry name" value="OmcB-like_DUF11"/>
</dbReference>
<dbReference type="Proteomes" id="UP000320735">
    <property type="component" value="Unassembled WGS sequence"/>
</dbReference>
<gene>
    <name evidence="3" type="primary">omcB_1</name>
    <name evidence="3" type="ORF">CA54_19960</name>
</gene>
<comment type="caution">
    <text evidence="3">The sequence shown here is derived from an EMBL/GenBank/DDBJ whole genome shotgun (WGS) entry which is preliminary data.</text>
</comment>
<dbReference type="AlphaFoldDB" id="A0A5C6BM10"/>
<organism evidence="3 4">
    <name type="scientific">Symmachiella macrocystis</name>
    <dbReference type="NCBI Taxonomy" id="2527985"/>
    <lineage>
        <taxon>Bacteria</taxon>
        <taxon>Pseudomonadati</taxon>
        <taxon>Planctomycetota</taxon>
        <taxon>Planctomycetia</taxon>
        <taxon>Planctomycetales</taxon>
        <taxon>Planctomycetaceae</taxon>
        <taxon>Symmachiella</taxon>
    </lineage>
</organism>
<evidence type="ECO:0000313" key="3">
    <source>
        <dbReference type="EMBL" id="TWU13170.1"/>
    </source>
</evidence>
<feature type="compositionally biased region" description="Low complexity" evidence="1">
    <location>
        <begin position="120"/>
        <end position="132"/>
    </location>
</feature>
<dbReference type="Gene3D" id="2.60.40.10">
    <property type="entry name" value="Immunoglobulins"/>
    <property type="match status" value="1"/>
</dbReference>
<accession>A0A5C6BM10</accession>
<dbReference type="InterPro" id="IPR051172">
    <property type="entry name" value="Chlamydia_OmcB"/>
</dbReference>
<dbReference type="EMBL" id="SJPP01000001">
    <property type="protein sequence ID" value="TWU13170.1"/>
    <property type="molecule type" value="Genomic_DNA"/>
</dbReference>
<protein>
    <submittedName>
        <fullName evidence="3">Large cysteine-rich periplasmic protein OmcB</fullName>
    </submittedName>
</protein>
<proteinExistence type="predicted"/>
<evidence type="ECO:0000256" key="1">
    <source>
        <dbReference type="SAM" id="MobiDB-lite"/>
    </source>
</evidence>
<name>A0A5C6BM10_9PLAN</name>
<feature type="region of interest" description="Disordered" evidence="1">
    <location>
        <begin position="114"/>
        <end position="148"/>
    </location>
</feature>
<sequence length="557" mass="61872">MVFAANSPVDFPVWNVQIRSDTPTSQVVEFKQLDSRRAGLRFVMFEWKCFHSVFIGLNNTQLQRAGRLMAEQFQNSKRWIIAALCLITAGGCAAPSRNSSLTTIEDRTAYAPQFRGYNGPSTSTVPQQTPTVRVEKPTMSEPQLTEPTLDGTEFEDFEETEDVILPKPDPRIAPYREYPNVEAGPLLAPSPLITPPTEGDDTDNAAQPVRLLLEIVRPERATLDGDVRFDVTIRNETNRDAEDIDVYCTFEQGLQFPGKEETELRRNIGSIAAGESQTMSLTLMAKQLGRHCAQFTIKSGGKEVVWKSVCTDVTKQAMSLEIIGPDRRNVGSRAEHTMTIVNVSDTVLHGVQAELTFDDMLIPKEATEGAVEGEDSLSWNLGDLQPGEVLQLQVEFECERAAEVAKFDVELTAAGGGTLRRETGLQVVPGRGVLDLRIQDQAEPIAVDDEVVYIVTVHNRGFQDVRNVQIALTPPTGIKMLEVKIRQNDEPIELPHKVLRGTWDFETIRQLPADSTVQFHIRAQGVRAGNHKFVAAVKSDLDTKPHTIEEWTTINAN</sequence>